<name>A0A7R7VSZ0_ASPCH</name>
<dbReference type="InterPro" id="IPR045383">
    <property type="entry name" value="DUF6528"/>
</dbReference>
<evidence type="ECO:0000313" key="3">
    <source>
        <dbReference type="Proteomes" id="UP000637239"/>
    </source>
</evidence>
<proteinExistence type="predicted"/>
<sequence length="379" mass="42668">MQLLKTLFLSVISVWAVSRPALTASVSSNLQHVLDDDTTCLSPNIVTGVYDNPPKIIVHNACKGDIWTWTHYDAQRHMYKESDDVFKCLSNGNSATEVKWVAEREWILAIYGNAAIIVNYSDKQLVFAVCLNDNSHSLELVPDDKLALATTSHTLQGSIKIFDCAQNNSLPIQELHLLPACHALVWDEHDQTLWAVGNDKPPSGNYGKSYGILNGYQYDKRKGQFRQAVLDTHRVTEAALLLEEWTDADYAGWWDGPHDVIPIPNERKLLITTDRDIHIFDITNGSFEHGDAVMQKYLPGFQPVDHRTGRNGVLLPRSDLKAVSINSNRDVIYVQSDWRSWSSSHVNLLVDGAKKPDINFSGIIYRSRWMDEVSGWPAA</sequence>
<accession>A0A7R7VSZ0</accession>
<keyword evidence="3" id="KW-1185">Reference proteome</keyword>
<organism evidence="2 3">
    <name type="scientific">Aspergillus chevalieri</name>
    <name type="common">Eurotium chevalieri</name>
    <dbReference type="NCBI Taxonomy" id="182096"/>
    <lineage>
        <taxon>Eukaryota</taxon>
        <taxon>Fungi</taxon>
        <taxon>Dikarya</taxon>
        <taxon>Ascomycota</taxon>
        <taxon>Pezizomycotina</taxon>
        <taxon>Eurotiomycetes</taxon>
        <taxon>Eurotiomycetidae</taxon>
        <taxon>Eurotiales</taxon>
        <taxon>Aspergillaceae</taxon>
        <taxon>Aspergillus</taxon>
        <taxon>Aspergillus subgen. Aspergillus</taxon>
    </lineage>
</organism>
<dbReference type="RefSeq" id="XP_043138688.1">
    <property type="nucleotide sequence ID" value="XM_043281183.1"/>
</dbReference>
<reference evidence="2" key="1">
    <citation type="submission" date="2021-01" db="EMBL/GenBank/DDBJ databases">
        <authorList>
            <consortium name="Aspergillus chevalieri M1 genome sequencing consortium"/>
            <person name="Kazuki M."/>
            <person name="Futagami T."/>
        </authorList>
    </citation>
    <scope>NUCLEOTIDE SEQUENCE</scope>
    <source>
        <strain evidence="2">M1</strain>
    </source>
</reference>
<evidence type="ECO:0000256" key="1">
    <source>
        <dbReference type="SAM" id="SignalP"/>
    </source>
</evidence>
<dbReference type="AlphaFoldDB" id="A0A7R7VSZ0"/>
<dbReference type="GeneID" id="66984524"/>
<dbReference type="Proteomes" id="UP000637239">
    <property type="component" value="Chromosome 6"/>
</dbReference>
<dbReference type="KEGG" id="ache:ACHE_60052A"/>
<feature type="signal peptide" evidence="1">
    <location>
        <begin position="1"/>
        <end position="16"/>
    </location>
</feature>
<feature type="chain" id="PRO_5031379323" evidence="1">
    <location>
        <begin position="17"/>
        <end position="379"/>
    </location>
</feature>
<dbReference type="SUPFAM" id="SSF69322">
    <property type="entry name" value="Tricorn protease domain 2"/>
    <property type="match status" value="1"/>
</dbReference>
<reference evidence="2" key="2">
    <citation type="submission" date="2021-02" db="EMBL/GenBank/DDBJ databases">
        <title>Aspergillus chevalieri M1 genome sequence.</title>
        <authorList>
            <person name="Kadooka C."/>
            <person name="Mori K."/>
            <person name="Futagami T."/>
        </authorList>
    </citation>
    <scope>NUCLEOTIDE SEQUENCE</scope>
    <source>
        <strain evidence="2">M1</strain>
    </source>
</reference>
<evidence type="ECO:0000313" key="2">
    <source>
        <dbReference type="EMBL" id="BCR90166.1"/>
    </source>
</evidence>
<protein>
    <submittedName>
        <fullName evidence="2">Uncharacterized protein</fullName>
    </submittedName>
</protein>
<dbReference type="Pfam" id="PF20138">
    <property type="entry name" value="DUF6528"/>
    <property type="match status" value="1"/>
</dbReference>
<gene>
    <name evidence="2" type="ORF">ACHE_60052A</name>
</gene>
<keyword evidence="1" id="KW-0732">Signal</keyword>
<dbReference type="EMBL" id="AP024421">
    <property type="protein sequence ID" value="BCR90166.1"/>
    <property type="molecule type" value="Genomic_DNA"/>
</dbReference>